<name>A0A699IZV9_TANCI</name>
<sequence length="399" mass="45171">KTVENVDLKAQIQEKVFANVALKNELRKLKGNSMDTKFAKPSILGKLVLQLPRNQTVLRQPNAFKSERPNFSKLQFTSQVDVNTVLSKPVTPHYFPKVRELVFVKPHHVIASSSFRNSSKKLYGSNDMTHNYYLEEAKKKTQDKNMNLKPSVMHTTNLQNTTNISKPKPKSNNHTSWSLLVSKSSRTMWKPTGRIFKTAGLRITDSTTRVDNEPLNGSNKDITNPYECEQTLNVSAATLYLSTGTSFKPKKERLRVWLLKMLMSKNQVPQGIHKQEQEHLQMYTNDEQELWRMQTTLQASFLKEKKVFDEFFSPLASVASLVPIEEAPVPVKSTGSPSSTTVDQYVPSPSTSQTTPQSQSQTIPLCAEEESHDLEVAHMSNDTYYCILISETVSKESLS</sequence>
<feature type="compositionally biased region" description="Polar residues" evidence="1">
    <location>
        <begin position="333"/>
        <end position="343"/>
    </location>
</feature>
<reference evidence="2" key="1">
    <citation type="journal article" date="2019" name="Sci. Rep.">
        <title>Draft genome of Tanacetum cinerariifolium, the natural source of mosquito coil.</title>
        <authorList>
            <person name="Yamashiro T."/>
            <person name="Shiraishi A."/>
            <person name="Satake H."/>
            <person name="Nakayama K."/>
        </authorList>
    </citation>
    <scope>NUCLEOTIDE SEQUENCE</scope>
</reference>
<evidence type="ECO:0000313" key="2">
    <source>
        <dbReference type="EMBL" id="GFA00169.1"/>
    </source>
</evidence>
<gene>
    <name evidence="2" type="ORF">Tci_572141</name>
</gene>
<organism evidence="2">
    <name type="scientific">Tanacetum cinerariifolium</name>
    <name type="common">Dalmatian daisy</name>
    <name type="synonym">Chrysanthemum cinerariifolium</name>
    <dbReference type="NCBI Taxonomy" id="118510"/>
    <lineage>
        <taxon>Eukaryota</taxon>
        <taxon>Viridiplantae</taxon>
        <taxon>Streptophyta</taxon>
        <taxon>Embryophyta</taxon>
        <taxon>Tracheophyta</taxon>
        <taxon>Spermatophyta</taxon>
        <taxon>Magnoliopsida</taxon>
        <taxon>eudicotyledons</taxon>
        <taxon>Gunneridae</taxon>
        <taxon>Pentapetalae</taxon>
        <taxon>asterids</taxon>
        <taxon>campanulids</taxon>
        <taxon>Asterales</taxon>
        <taxon>Asteraceae</taxon>
        <taxon>Asteroideae</taxon>
        <taxon>Anthemideae</taxon>
        <taxon>Anthemidinae</taxon>
        <taxon>Tanacetum</taxon>
    </lineage>
</organism>
<proteinExistence type="predicted"/>
<evidence type="ECO:0000256" key="1">
    <source>
        <dbReference type="SAM" id="MobiDB-lite"/>
    </source>
</evidence>
<protein>
    <submittedName>
        <fullName evidence="2">Uncharacterized protein</fullName>
    </submittedName>
</protein>
<dbReference type="EMBL" id="BKCJ010353935">
    <property type="protein sequence ID" value="GFA00169.1"/>
    <property type="molecule type" value="Genomic_DNA"/>
</dbReference>
<dbReference type="AlphaFoldDB" id="A0A699IZV9"/>
<comment type="caution">
    <text evidence="2">The sequence shown here is derived from an EMBL/GenBank/DDBJ whole genome shotgun (WGS) entry which is preliminary data.</text>
</comment>
<feature type="non-terminal residue" evidence="2">
    <location>
        <position position="1"/>
    </location>
</feature>
<accession>A0A699IZV9</accession>
<feature type="compositionally biased region" description="Low complexity" evidence="1">
    <location>
        <begin position="347"/>
        <end position="362"/>
    </location>
</feature>
<feature type="region of interest" description="Disordered" evidence="1">
    <location>
        <begin position="329"/>
        <end position="364"/>
    </location>
</feature>